<evidence type="ECO:0000313" key="2">
    <source>
        <dbReference type="EMBL" id="CAL0332896.1"/>
    </source>
</evidence>
<organism evidence="2 3">
    <name type="scientific">Lupinus luteus</name>
    <name type="common">European yellow lupine</name>
    <dbReference type="NCBI Taxonomy" id="3873"/>
    <lineage>
        <taxon>Eukaryota</taxon>
        <taxon>Viridiplantae</taxon>
        <taxon>Streptophyta</taxon>
        <taxon>Embryophyta</taxon>
        <taxon>Tracheophyta</taxon>
        <taxon>Spermatophyta</taxon>
        <taxon>Magnoliopsida</taxon>
        <taxon>eudicotyledons</taxon>
        <taxon>Gunneridae</taxon>
        <taxon>Pentapetalae</taxon>
        <taxon>rosids</taxon>
        <taxon>fabids</taxon>
        <taxon>Fabales</taxon>
        <taxon>Fabaceae</taxon>
        <taxon>Papilionoideae</taxon>
        <taxon>50 kb inversion clade</taxon>
        <taxon>genistoids sensu lato</taxon>
        <taxon>core genistoids</taxon>
        <taxon>Genisteae</taxon>
        <taxon>Lupinus</taxon>
    </lineage>
</organism>
<keyword evidence="3" id="KW-1185">Reference proteome</keyword>
<sequence length="135" mass="15621">MPSALVPSSMLQVALTLLHQPLLLYRLVMVDVVEKLHHNLCVVTYVVQCRGMFRYFSFYTWDRRSFVVHLWSLDLFTLMVKELVHAMMLSLADESGKDKLKPPQGKLSNHIKLSVPFSLLYFLHGFSVSTIIHMK</sequence>
<protein>
    <submittedName>
        <fullName evidence="2">Uncharacterized protein</fullName>
    </submittedName>
</protein>
<evidence type="ECO:0000256" key="1">
    <source>
        <dbReference type="SAM" id="SignalP"/>
    </source>
</evidence>
<evidence type="ECO:0000313" key="3">
    <source>
        <dbReference type="Proteomes" id="UP001497480"/>
    </source>
</evidence>
<keyword evidence="1" id="KW-0732">Signal</keyword>
<comment type="caution">
    <text evidence="2">The sequence shown here is derived from an EMBL/GenBank/DDBJ whole genome shotgun (WGS) entry which is preliminary data.</text>
</comment>
<accession>A0AAV1YHR8</accession>
<gene>
    <name evidence="2" type="ORF">LLUT_LOCUS33956</name>
</gene>
<dbReference type="EMBL" id="CAXHTB010000024">
    <property type="protein sequence ID" value="CAL0332896.1"/>
    <property type="molecule type" value="Genomic_DNA"/>
</dbReference>
<feature type="chain" id="PRO_5043640214" evidence="1">
    <location>
        <begin position="17"/>
        <end position="135"/>
    </location>
</feature>
<reference evidence="2 3" key="1">
    <citation type="submission" date="2024-03" db="EMBL/GenBank/DDBJ databases">
        <authorList>
            <person name="Martinez-Hernandez J."/>
        </authorList>
    </citation>
    <scope>NUCLEOTIDE SEQUENCE [LARGE SCALE GENOMIC DNA]</scope>
</reference>
<proteinExistence type="predicted"/>
<feature type="signal peptide" evidence="1">
    <location>
        <begin position="1"/>
        <end position="16"/>
    </location>
</feature>
<name>A0AAV1YHR8_LUPLU</name>
<dbReference type="AlphaFoldDB" id="A0AAV1YHR8"/>
<dbReference type="Proteomes" id="UP001497480">
    <property type="component" value="Unassembled WGS sequence"/>
</dbReference>